<dbReference type="AlphaFoldDB" id="A0A553JMU2"/>
<keyword evidence="2 5" id="KW-0812">Transmembrane</keyword>
<reference evidence="8" key="1">
    <citation type="submission" date="2019-07" db="EMBL/GenBank/DDBJ databases">
        <title>Shewanella sp. YLB-08 draft genomic sequence.</title>
        <authorList>
            <person name="Yu L."/>
        </authorList>
    </citation>
    <scope>NUCLEOTIDE SEQUENCE [LARGE SCALE GENOMIC DNA]</scope>
    <source>
        <strain evidence="8">JCM 20706</strain>
    </source>
</reference>
<feature type="transmembrane region" description="Helical" evidence="5">
    <location>
        <begin position="30"/>
        <end position="47"/>
    </location>
</feature>
<keyword evidence="3 5" id="KW-1133">Transmembrane helix</keyword>
<evidence type="ECO:0000256" key="2">
    <source>
        <dbReference type="ARBA" id="ARBA00022692"/>
    </source>
</evidence>
<keyword evidence="4 5" id="KW-0472">Membrane</keyword>
<dbReference type="Proteomes" id="UP000318126">
    <property type="component" value="Unassembled WGS sequence"/>
</dbReference>
<dbReference type="RefSeq" id="WP_144040796.1">
    <property type="nucleotide sequence ID" value="NZ_BMPL01000016.1"/>
</dbReference>
<evidence type="ECO:0000259" key="6">
    <source>
        <dbReference type="Pfam" id="PF04893"/>
    </source>
</evidence>
<evidence type="ECO:0000256" key="4">
    <source>
        <dbReference type="ARBA" id="ARBA00023136"/>
    </source>
</evidence>
<dbReference type="InterPro" id="IPR006977">
    <property type="entry name" value="Yip1_dom"/>
</dbReference>
<gene>
    <name evidence="7" type="ORF">FN961_13980</name>
</gene>
<evidence type="ECO:0000256" key="1">
    <source>
        <dbReference type="ARBA" id="ARBA00004141"/>
    </source>
</evidence>
<dbReference type="GO" id="GO:0016020">
    <property type="term" value="C:membrane"/>
    <property type="evidence" value="ECO:0007669"/>
    <property type="project" value="UniProtKB-SubCell"/>
</dbReference>
<feature type="domain" description="Yip1" evidence="6">
    <location>
        <begin position="10"/>
        <end position="230"/>
    </location>
</feature>
<feature type="transmembrane region" description="Helical" evidence="5">
    <location>
        <begin position="212"/>
        <end position="231"/>
    </location>
</feature>
<comment type="subcellular location">
    <subcellularLocation>
        <location evidence="1">Membrane</location>
        <topology evidence="1">Multi-pass membrane protein</topology>
    </subcellularLocation>
</comment>
<evidence type="ECO:0000256" key="5">
    <source>
        <dbReference type="SAM" id="Phobius"/>
    </source>
</evidence>
<organism evidence="7 8">
    <name type="scientific">Shewanella hanedai</name>
    <name type="common">Alteromonas hanedai</name>
    <dbReference type="NCBI Taxonomy" id="25"/>
    <lineage>
        <taxon>Bacteria</taxon>
        <taxon>Pseudomonadati</taxon>
        <taxon>Pseudomonadota</taxon>
        <taxon>Gammaproteobacteria</taxon>
        <taxon>Alteromonadales</taxon>
        <taxon>Shewanellaceae</taxon>
        <taxon>Shewanella</taxon>
    </lineage>
</organism>
<name>A0A553JMU2_SHEHA</name>
<accession>A0A553JMU2</accession>
<proteinExistence type="predicted"/>
<sequence length="232" mass="26537">MTTVNTVLDAFVAPSALFERFEYNQRQSSIVLVILSGLILVSYYLFFGGMTNEWLLAQQLDQVGELSIQEREIAQDMMMKTLPYTWAFVGGMTIVAHLFTVLGLSVFFTFLAKVSSIGIGKFTFRDWFYFISWCQLPWIVNYVGFSFLFLSSSTSDLPLSLIHYASLDQLFFNLSSNDSAYGLLTSLNLFLLWSITISILGLRKCFNMKPMMAVFISAFPYFAFFGIWFLFV</sequence>
<keyword evidence="8" id="KW-1185">Reference proteome</keyword>
<feature type="transmembrane region" description="Helical" evidence="5">
    <location>
        <begin position="180"/>
        <end position="200"/>
    </location>
</feature>
<comment type="caution">
    <text evidence="7">The sequence shown here is derived from an EMBL/GenBank/DDBJ whole genome shotgun (WGS) entry which is preliminary data.</text>
</comment>
<dbReference type="EMBL" id="VKGK01000016">
    <property type="protein sequence ID" value="TRY13784.1"/>
    <property type="molecule type" value="Genomic_DNA"/>
</dbReference>
<protein>
    <recommendedName>
        <fullName evidence="6">Yip1 domain-containing protein</fullName>
    </recommendedName>
</protein>
<evidence type="ECO:0000313" key="7">
    <source>
        <dbReference type="EMBL" id="TRY13784.1"/>
    </source>
</evidence>
<feature type="transmembrane region" description="Helical" evidence="5">
    <location>
        <begin position="127"/>
        <end position="150"/>
    </location>
</feature>
<dbReference type="Pfam" id="PF04893">
    <property type="entry name" value="Yip1"/>
    <property type="match status" value="1"/>
</dbReference>
<evidence type="ECO:0000313" key="8">
    <source>
        <dbReference type="Proteomes" id="UP000318126"/>
    </source>
</evidence>
<dbReference type="OrthoDB" id="6272224at2"/>
<feature type="transmembrane region" description="Helical" evidence="5">
    <location>
        <begin position="86"/>
        <end position="115"/>
    </location>
</feature>
<evidence type="ECO:0000256" key="3">
    <source>
        <dbReference type="ARBA" id="ARBA00022989"/>
    </source>
</evidence>